<keyword evidence="3" id="KW-1185">Reference proteome</keyword>
<dbReference type="InterPro" id="IPR012337">
    <property type="entry name" value="RNaseH-like_sf"/>
</dbReference>
<dbReference type="OrthoDB" id="1001083at2759"/>
<dbReference type="Gene3D" id="3.30.420.10">
    <property type="entry name" value="Ribonuclease H-like superfamily/Ribonuclease H"/>
    <property type="match status" value="1"/>
</dbReference>
<evidence type="ECO:0000313" key="2">
    <source>
        <dbReference type="EMBL" id="MBA0753549.1"/>
    </source>
</evidence>
<evidence type="ECO:0000313" key="3">
    <source>
        <dbReference type="Proteomes" id="UP000593579"/>
    </source>
</evidence>
<gene>
    <name evidence="2" type="ORF">Gogos_020439</name>
</gene>
<protein>
    <recommendedName>
        <fullName evidence="1">RNase H type-1 domain-containing protein</fullName>
    </recommendedName>
</protein>
<dbReference type="PANTHER" id="PTHR47074">
    <property type="entry name" value="BNAC02G40300D PROTEIN"/>
    <property type="match status" value="1"/>
</dbReference>
<dbReference type="EMBL" id="JABEZY010256792">
    <property type="protein sequence ID" value="MBA0753549.1"/>
    <property type="molecule type" value="Genomic_DNA"/>
</dbReference>
<dbReference type="PANTHER" id="PTHR47074:SF61">
    <property type="entry name" value="RNASE H TYPE-1 DOMAIN-CONTAINING PROTEIN"/>
    <property type="match status" value="1"/>
</dbReference>
<dbReference type="Pfam" id="PF13456">
    <property type="entry name" value="RVT_3"/>
    <property type="match status" value="1"/>
</dbReference>
<feature type="domain" description="RNase H type-1" evidence="1">
    <location>
        <begin position="15"/>
        <end position="94"/>
    </location>
</feature>
<dbReference type="InterPro" id="IPR052929">
    <property type="entry name" value="RNase_H-like_EbsB-rel"/>
</dbReference>
<dbReference type="CDD" id="cd06222">
    <property type="entry name" value="RNase_H_like"/>
    <property type="match status" value="1"/>
</dbReference>
<dbReference type="InterPro" id="IPR044730">
    <property type="entry name" value="RNase_H-like_dom_plant"/>
</dbReference>
<dbReference type="GO" id="GO:0003676">
    <property type="term" value="F:nucleic acid binding"/>
    <property type="evidence" value="ECO:0007669"/>
    <property type="project" value="InterPro"/>
</dbReference>
<comment type="caution">
    <text evidence="2">The sequence shown here is derived from an EMBL/GenBank/DDBJ whole genome shotgun (WGS) entry which is preliminary data.</text>
</comment>
<accession>A0A7J9CYG9</accession>
<dbReference type="SUPFAM" id="SSF53098">
    <property type="entry name" value="Ribonuclease H-like"/>
    <property type="match status" value="1"/>
</dbReference>
<sequence>MVKWTFPLQGWLKINVDAGLSIVKNRAVTGFIIRNDEGFIMGSSFQRHNLVHSVAIAEAITVLHGLHFALDMGFSKVILENDSRLVVNNIQKSSED</sequence>
<reference evidence="2 3" key="1">
    <citation type="journal article" date="2019" name="Genome Biol. Evol.">
        <title>Insights into the evolution of the New World diploid cottons (Gossypium, subgenus Houzingenia) based on genome sequencing.</title>
        <authorList>
            <person name="Grover C.E."/>
            <person name="Arick M.A. 2nd"/>
            <person name="Thrash A."/>
            <person name="Conover J.L."/>
            <person name="Sanders W.S."/>
            <person name="Peterson D.G."/>
            <person name="Frelichowski J.E."/>
            <person name="Scheffler J.A."/>
            <person name="Scheffler B.E."/>
            <person name="Wendel J.F."/>
        </authorList>
    </citation>
    <scope>NUCLEOTIDE SEQUENCE [LARGE SCALE GENOMIC DNA]</scope>
    <source>
        <strain evidence="2">5</strain>
        <tissue evidence="2">Leaf</tissue>
    </source>
</reference>
<evidence type="ECO:0000259" key="1">
    <source>
        <dbReference type="Pfam" id="PF13456"/>
    </source>
</evidence>
<dbReference type="Proteomes" id="UP000593579">
    <property type="component" value="Unassembled WGS sequence"/>
</dbReference>
<dbReference type="InterPro" id="IPR002156">
    <property type="entry name" value="RNaseH_domain"/>
</dbReference>
<dbReference type="AlphaFoldDB" id="A0A7J9CYG9"/>
<name>A0A7J9CYG9_GOSGO</name>
<dbReference type="GO" id="GO:0004523">
    <property type="term" value="F:RNA-DNA hybrid ribonuclease activity"/>
    <property type="evidence" value="ECO:0007669"/>
    <property type="project" value="InterPro"/>
</dbReference>
<dbReference type="InterPro" id="IPR036397">
    <property type="entry name" value="RNaseH_sf"/>
</dbReference>
<organism evidence="2 3">
    <name type="scientific">Gossypium gossypioides</name>
    <name type="common">Mexican cotton</name>
    <name type="synonym">Selera gossypioides</name>
    <dbReference type="NCBI Taxonomy" id="34282"/>
    <lineage>
        <taxon>Eukaryota</taxon>
        <taxon>Viridiplantae</taxon>
        <taxon>Streptophyta</taxon>
        <taxon>Embryophyta</taxon>
        <taxon>Tracheophyta</taxon>
        <taxon>Spermatophyta</taxon>
        <taxon>Magnoliopsida</taxon>
        <taxon>eudicotyledons</taxon>
        <taxon>Gunneridae</taxon>
        <taxon>Pentapetalae</taxon>
        <taxon>rosids</taxon>
        <taxon>malvids</taxon>
        <taxon>Malvales</taxon>
        <taxon>Malvaceae</taxon>
        <taxon>Malvoideae</taxon>
        <taxon>Gossypium</taxon>
    </lineage>
</organism>
<proteinExistence type="predicted"/>